<gene>
    <name evidence="1" type="ORF">BKK80_31140</name>
</gene>
<dbReference type="Proteomes" id="UP000177515">
    <property type="component" value="Chromosome 2"/>
</dbReference>
<evidence type="ECO:0000313" key="1">
    <source>
        <dbReference type="EMBL" id="AOZ10104.1"/>
    </source>
</evidence>
<keyword evidence="2" id="KW-1185">Reference proteome</keyword>
<protein>
    <submittedName>
        <fullName evidence="1">Uncharacterized protein</fullName>
    </submittedName>
</protein>
<sequence>MRTRTIDTPNARRLVEASVITGAAIVGQPGGWSVTLRIGAQDTPLGTQRDDRPRTWRSLDSCVEYLRRELHIVRIDGIDASNYSVSAGQRTREDAAARMKAAHEALSHAEWLQQKVEAARAGLDDGSNQRIEPDQWEAIRAAKRRQLDSP</sequence>
<evidence type="ECO:0000313" key="2">
    <source>
        <dbReference type="Proteomes" id="UP000177515"/>
    </source>
</evidence>
<accession>A0A1D9ID89</accession>
<dbReference type="Gene3D" id="6.20.450.20">
    <property type="match status" value="1"/>
</dbReference>
<organism evidence="1 2">
    <name type="scientific">Cupriavidus malaysiensis</name>
    <dbReference type="NCBI Taxonomy" id="367825"/>
    <lineage>
        <taxon>Bacteria</taxon>
        <taxon>Pseudomonadati</taxon>
        <taxon>Pseudomonadota</taxon>
        <taxon>Betaproteobacteria</taxon>
        <taxon>Burkholderiales</taxon>
        <taxon>Burkholderiaceae</taxon>
        <taxon>Cupriavidus</taxon>
    </lineage>
</organism>
<reference evidence="1 2" key="1">
    <citation type="submission" date="2016-10" db="EMBL/GenBank/DDBJ databases">
        <title>Complete genome sequences of three Cupriavidus strains isolated from various Malaysian environments.</title>
        <authorList>
            <person name="Abdullah A.A.-A."/>
            <person name="Shafie N.A.H."/>
            <person name="Lau N.S."/>
        </authorList>
    </citation>
    <scope>NUCLEOTIDE SEQUENCE [LARGE SCALE GENOMIC DNA]</scope>
    <source>
        <strain evidence="1 2">USMAA1020</strain>
    </source>
</reference>
<proteinExistence type="predicted"/>
<name>A0A1D9ID89_9BURK</name>
<dbReference type="RefSeq" id="WP_071018684.1">
    <property type="nucleotide sequence ID" value="NZ_CP017755.1"/>
</dbReference>
<dbReference type="EMBL" id="CP017755">
    <property type="protein sequence ID" value="AOZ10104.1"/>
    <property type="molecule type" value="Genomic_DNA"/>
</dbReference>